<sequence>MVKPFLDEAFDLLKSDVHAAKIGLEPSKTLHYPSYST</sequence>
<dbReference type="Proteomes" id="UP000289660">
    <property type="component" value="Unassembled WGS sequence"/>
</dbReference>
<evidence type="ECO:0000313" key="1">
    <source>
        <dbReference type="EMBL" id="GCE61161.1"/>
    </source>
</evidence>
<accession>A0A402DG33</accession>
<proteinExistence type="predicted"/>
<evidence type="ECO:0000313" key="2">
    <source>
        <dbReference type="Proteomes" id="UP000289660"/>
    </source>
</evidence>
<dbReference type="AlphaFoldDB" id="A0A402DG33"/>
<reference evidence="2" key="1">
    <citation type="submission" date="2018-12" db="EMBL/GenBank/DDBJ databases">
        <title>Genome sequence of Microcystis aeruginosa NIES-4285.</title>
        <authorList>
            <person name="Tanabe Y."/>
        </authorList>
    </citation>
    <scope>NUCLEOTIDE SEQUENCE [LARGE SCALE GENOMIC DNA]</scope>
    <source>
        <strain evidence="2">NIES-4285</strain>
    </source>
</reference>
<dbReference type="EMBL" id="BIFY01000060">
    <property type="protein sequence ID" value="GCE61161.1"/>
    <property type="molecule type" value="Genomic_DNA"/>
</dbReference>
<protein>
    <submittedName>
        <fullName evidence="1">Uncharacterized protein</fullName>
    </submittedName>
</protein>
<name>A0A402DG33_MICAE</name>
<comment type="caution">
    <text evidence="1">The sequence shown here is derived from an EMBL/GenBank/DDBJ whole genome shotgun (WGS) entry which is preliminary data.</text>
</comment>
<organism evidence="1 2">
    <name type="scientific">Microcystis aeruginosa NIES-4285</name>
    <dbReference type="NCBI Taxonomy" id="2497681"/>
    <lineage>
        <taxon>Bacteria</taxon>
        <taxon>Bacillati</taxon>
        <taxon>Cyanobacteriota</taxon>
        <taxon>Cyanophyceae</taxon>
        <taxon>Oscillatoriophycideae</taxon>
        <taxon>Chroococcales</taxon>
        <taxon>Microcystaceae</taxon>
        <taxon>Microcystis</taxon>
    </lineage>
</organism>
<gene>
    <name evidence="1" type="ORF">MiAbB_03093</name>
</gene>